<feature type="non-terminal residue" evidence="2">
    <location>
        <position position="69"/>
    </location>
</feature>
<comment type="caution">
    <text evidence="2">The sequence shown here is derived from an EMBL/GenBank/DDBJ whole genome shotgun (WGS) entry which is preliminary data.</text>
</comment>
<dbReference type="AlphaFoldDB" id="A0A699UKW2"/>
<proteinExistence type="predicted"/>
<feature type="non-terminal residue" evidence="2">
    <location>
        <position position="1"/>
    </location>
</feature>
<organism evidence="2">
    <name type="scientific">Tanacetum cinerariifolium</name>
    <name type="common">Dalmatian daisy</name>
    <name type="synonym">Chrysanthemum cinerariifolium</name>
    <dbReference type="NCBI Taxonomy" id="118510"/>
    <lineage>
        <taxon>Eukaryota</taxon>
        <taxon>Viridiplantae</taxon>
        <taxon>Streptophyta</taxon>
        <taxon>Embryophyta</taxon>
        <taxon>Tracheophyta</taxon>
        <taxon>Spermatophyta</taxon>
        <taxon>Magnoliopsida</taxon>
        <taxon>eudicotyledons</taxon>
        <taxon>Gunneridae</taxon>
        <taxon>Pentapetalae</taxon>
        <taxon>asterids</taxon>
        <taxon>campanulids</taxon>
        <taxon>Asterales</taxon>
        <taxon>Asteraceae</taxon>
        <taxon>Asteroideae</taxon>
        <taxon>Anthemideae</taxon>
        <taxon>Anthemidinae</taxon>
        <taxon>Tanacetum</taxon>
    </lineage>
</organism>
<evidence type="ECO:0000313" key="2">
    <source>
        <dbReference type="EMBL" id="GFD23157.1"/>
    </source>
</evidence>
<feature type="region of interest" description="Disordered" evidence="1">
    <location>
        <begin position="1"/>
        <end position="69"/>
    </location>
</feature>
<name>A0A699UKW2_TANCI</name>
<feature type="compositionally biased region" description="Polar residues" evidence="1">
    <location>
        <begin position="20"/>
        <end position="32"/>
    </location>
</feature>
<evidence type="ECO:0000256" key="1">
    <source>
        <dbReference type="SAM" id="MobiDB-lite"/>
    </source>
</evidence>
<reference evidence="2" key="1">
    <citation type="journal article" date="2019" name="Sci. Rep.">
        <title>Draft genome of Tanacetum cinerariifolium, the natural source of mosquito coil.</title>
        <authorList>
            <person name="Yamashiro T."/>
            <person name="Shiraishi A."/>
            <person name="Satake H."/>
            <person name="Nakayama K."/>
        </authorList>
    </citation>
    <scope>NUCLEOTIDE SEQUENCE</scope>
</reference>
<protein>
    <submittedName>
        <fullName evidence="2">Uncharacterized protein</fullName>
    </submittedName>
</protein>
<dbReference type="EMBL" id="BKCJ011342797">
    <property type="protein sequence ID" value="GFD23157.1"/>
    <property type="molecule type" value="Genomic_DNA"/>
</dbReference>
<accession>A0A699UKW2</accession>
<sequence>EPAKESSSLRRSTRKKSVVQKRTTPPSLSIPFSTDDPDAAHMVDITFASDDSDEDDTPHPIITGVHLLG</sequence>
<gene>
    <name evidence="2" type="ORF">Tci_895126</name>
</gene>